<keyword evidence="9" id="KW-0832">Ubl conjugation</keyword>
<dbReference type="GO" id="GO:0003677">
    <property type="term" value="F:DNA binding"/>
    <property type="evidence" value="ECO:0007669"/>
    <property type="project" value="UniProtKB-KW"/>
</dbReference>
<evidence type="ECO:0000256" key="8">
    <source>
        <dbReference type="ARBA" id="ARBA00022765"/>
    </source>
</evidence>
<evidence type="ECO:0000313" key="19">
    <source>
        <dbReference type="Proteomes" id="UP000322234"/>
    </source>
</evidence>
<dbReference type="GO" id="GO:1902412">
    <property type="term" value="P:regulation of mitotic cytokinesis"/>
    <property type="evidence" value="ECO:0007669"/>
    <property type="project" value="InterPro"/>
</dbReference>
<dbReference type="SMART" id="SM00537">
    <property type="entry name" value="DCX"/>
    <property type="match status" value="2"/>
</dbReference>
<feature type="compositionally biased region" description="Basic residues" evidence="16">
    <location>
        <begin position="1787"/>
        <end position="1797"/>
    </location>
</feature>
<keyword evidence="4" id="KW-0158">Chromosome</keyword>
<dbReference type="InterPro" id="IPR009072">
    <property type="entry name" value="Histone-fold"/>
</dbReference>
<evidence type="ECO:0000256" key="10">
    <source>
        <dbReference type="ARBA" id="ARBA00022990"/>
    </source>
</evidence>
<dbReference type="GO" id="GO:0046982">
    <property type="term" value="F:protein heterodimerization activity"/>
    <property type="evidence" value="ECO:0007669"/>
    <property type="project" value="InterPro"/>
</dbReference>
<dbReference type="GO" id="GO:0030496">
    <property type="term" value="C:midbody"/>
    <property type="evidence" value="ECO:0007669"/>
    <property type="project" value="TreeGrafter"/>
</dbReference>
<feature type="domain" description="Doublecortin" evidence="17">
    <location>
        <begin position="1224"/>
        <end position="1299"/>
    </location>
</feature>
<keyword evidence="8" id="KW-0013">ADP-ribosylation</keyword>
<keyword evidence="7" id="KW-0597">Phosphoprotein</keyword>
<dbReference type="InterPro" id="IPR007125">
    <property type="entry name" value="H2A/H2B/H3"/>
</dbReference>
<dbReference type="PANTHER" id="PTHR46302:SF3">
    <property type="entry name" value="DOUBLECORTIN DOMAIN-CONTAINING PROTEIN 1"/>
    <property type="match status" value="1"/>
</dbReference>
<dbReference type="PROSITE" id="PS50309">
    <property type="entry name" value="DC"/>
    <property type="match status" value="3"/>
</dbReference>
<evidence type="ECO:0000256" key="4">
    <source>
        <dbReference type="ARBA" id="ARBA00022454"/>
    </source>
</evidence>
<dbReference type="InterPro" id="IPR056415">
    <property type="entry name" value="DCX2_DCDC1"/>
</dbReference>
<dbReference type="Gene3D" id="1.10.20.10">
    <property type="entry name" value="Histone, subunit A"/>
    <property type="match status" value="1"/>
</dbReference>
<feature type="region of interest" description="Disordered" evidence="16">
    <location>
        <begin position="88"/>
        <end position="116"/>
    </location>
</feature>
<evidence type="ECO:0000256" key="2">
    <source>
        <dbReference type="ARBA" id="ARBA00004286"/>
    </source>
</evidence>
<dbReference type="InterPro" id="IPR036572">
    <property type="entry name" value="Doublecortin_dom_sf"/>
</dbReference>
<dbReference type="GO" id="GO:0030527">
    <property type="term" value="F:structural constituent of chromatin"/>
    <property type="evidence" value="ECO:0007669"/>
    <property type="project" value="InterPro"/>
</dbReference>
<dbReference type="InterPro" id="IPR000558">
    <property type="entry name" value="Histone_H2B"/>
</dbReference>
<dbReference type="GO" id="GO:0005634">
    <property type="term" value="C:nucleus"/>
    <property type="evidence" value="ECO:0007669"/>
    <property type="project" value="UniProtKB-SubCell"/>
</dbReference>
<dbReference type="Pfam" id="PF00125">
    <property type="entry name" value="Histone"/>
    <property type="match status" value="1"/>
</dbReference>
<feature type="region of interest" description="Disordered" evidence="16">
    <location>
        <begin position="439"/>
        <end position="467"/>
    </location>
</feature>
<dbReference type="InterPro" id="IPR057424">
    <property type="entry name" value="Ubiquitin_DCDC1"/>
</dbReference>
<dbReference type="Pfam" id="PF25510">
    <property type="entry name" value="Ubiquitin_DCDC1"/>
    <property type="match status" value="1"/>
</dbReference>
<keyword evidence="10" id="KW-0007">Acetylation</keyword>
<evidence type="ECO:0000256" key="12">
    <source>
        <dbReference type="ARBA" id="ARBA00023242"/>
    </source>
</evidence>
<dbReference type="CDD" id="cd17156">
    <property type="entry name" value="DCX1_DCDC5"/>
    <property type="match status" value="1"/>
</dbReference>
<evidence type="ECO:0000256" key="11">
    <source>
        <dbReference type="ARBA" id="ARBA00023125"/>
    </source>
</evidence>
<accession>A0A6B0RW96</accession>
<evidence type="ECO:0000256" key="6">
    <source>
        <dbReference type="ARBA" id="ARBA00022499"/>
    </source>
</evidence>
<dbReference type="Proteomes" id="UP000322234">
    <property type="component" value="Unassembled WGS sequence"/>
</dbReference>
<keyword evidence="14" id="KW-0379">Hydroxylation</keyword>
<name>A0A6B0RW96_9CETA</name>
<dbReference type="SUPFAM" id="SSF89837">
    <property type="entry name" value="Doublecortin (DC)"/>
    <property type="match status" value="5"/>
</dbReference>
<comment type="subcellular location">
    <subcellularLocation>
        <location evidence="2">Chromosome</location>
    </subcellularLocation>
    <subcellularLocation>
        <location evidence="1">Nucleus</location>
    </subcellularLocation>
</comment>
<dbReference type="GO" id="GO:0008017">
    <property type="term" value="F:microtubule binding"/>
    <property type="evidence" value="ECO:0007669"/>
    <property type="project" value="InterPro"/>
</dbReference>
<evidence type="ECO:0000256" key="5">
    <source>
        <dbReference type="ARBA" id="ARBA00022481"/>
    </source>
</evidence>
<keyword evidence="6" id="KW-1017">Isopeptide bond</keyword>
<evidence type="ECO:0000256" key="16">
    <source>
        <dbReference type="SAM" id="MobiDB-lite"/>
    </source>
</evidence>
<dbReference type="CDD" id="cd17159">
    <property type="entry name" value="DCX4_DCDC5"/>
    <property type="match status" value="1"/>
</dbReference>
<dbReference type="SUPFAM" id="SSF47113">
    <property type="entry name" value="Histone-fold"/>
    <property type="match status" value="1"/>
</dbReference>
<dbReference type="PANTHER" id="PTHR46302">
    <property type="entry name" value="DOUBLECORTIN DOMAIN-CONTAINING PROTEIN 1"/>
    <property type="match status" value="1"/>
</dbReference>
<dbReference type="CDD" id="cd17158">
    <property type="entry name" value="DCX3_DCDC5"/>
    <property type="match status" value="1"/>
</dbReference>
<organism evidence="18 19">
    <name type="scientific">Bos mutus</name>
    <name type="common">wild yak</name>
    <dbReference type="NCBI Taxonomy" id="72004"/>
    <lineage>
        <taxon>Eukaryota</taxon>
        <taxon>Metazoa</taxon>
        <taxon>Chordata</taxon>
        <taxon>Craniata</taxon>
        <taxon>Vertebrata</taxon>
        <taxon>Euteleostomi</taxon>
        <taxon>Mammalia</taxon>
        <taxon>Eutheria</taxon>
        <taxon>Laurasiatheria</taxon>
        <taxon>Artiodactyla</taxon>
        <taxon>Ruminantia</taxon>
        <taxon>Pecora</taxon>
        <taxon>Bovidae</taxon>
        <taxon>Bovinae</taxon>
        <taxon>Bos</taxon>
    </lineage>
</organism>
<dbReference type="PRINTS" id="PR00621">
    <property type="entry name" value="HISTONEH2B"/>
</dbReference>
<keyword evidence="12" id="KW-0539">Nucleus</keyword>
<dbReference type="GO" id="GO:0000786">
    <property type="term" value="C:nucleosome"/>
    <property type="evidence" value="ECO:0007669"/>
    <property type="project" value="UniProtKB-KW"/>
</dbReference>
<dbReference type="EMBL" id="VBQZ03000080">
    <property type="protein sequence ID" value="MXQ92254.1"/>
    <property type="molecule type" value="Genomic_DNA"/>
</dbReference>
<evidence type="ECO:0000259" key="17">
    <source>
        <dbReference type="PROSITE" id="PS50309"/>
    </source>
</evidence>
<feature type="coiled-coil region" evidence="15">
    <location>
        <begin position="696"/>
        <end position="723"/>
    </location>
</feature>
<feature type="domain" description="Doublecortin" evidence="17">
    <location>
        <begin position="1973"/>
        <end position="2021"/>
    </location>
</feature>
<sequence length="2076" mass="232776">MTEDHKVVLCQSPLSPLTKVTDISQQSNPEDTFNGDTIQSTYKYISNGLPREFMSSQAKAVIKTTEEYLQPQFGPNRLLHSAAVSEGSGLQDCSTHQTASDHSHDEISNPDSYKSNSKNNSCFISVSKRNRPVSAPVGQLRVAEFSSKFKWDQNWHRLSQRHKLQPRLIRVTAYKNGSRTVFAKVTVPTITLLLEECTEKLNLNTAARRVFLADGTEALEPEDIPCEADVYVSTGESFLDPFKKIKDHLLLMKKVTWTMNGLMLPTDVKRRKTKPVLSIRMQKLIEKTSARILLFKNGTGQDGHEITVGKETMKKVLDICTMRMNLNSPARYFYDLYGRKIKEISKELLVAVSKQNICQSVQQQSRSKKVHGTEPGGYINNDLDWLILASWAACLPPPPPGTIMLTESCRFRVVEEGQLSQQGIFYLIAGLNPIIDMPEPAKSAPAPKKGSKKAVTKAQKKDSKKHKCSPKESYSVYVYKVLKQVHPDTSILSKAMGIMNSCVNDIFERISGEALCLAHYNKRSTITSREIQTTVHLLLPGELAKHAVSEGTKAVTKYTSSNRSEIHSRLSSQSVLETLSDGANLTDKNVLDHASNNKYLLNELITQAVLFCVGNDKEGNWDGENIESFSGLILFLAYGPQSLSAGVTAVITLCEICTAITAANFQLHRLENLVCRYKLKLAVNEQKGKVTEKVILSMTVKEHRQAQAEVNRLIDELQTAIKSNRGHLSKLGPQLQAEQEQFSSYVYQHIKSLPANTLIPGGLQLKIFENGKDTGEISVCISKKDLEPNSPTQAGCMMERLLLKIHQRLQGSSIHPPGLNFSSIRLFDEHGQEIKNLLSLKNEQKIWVSYGKAYRSPLNPVLGLTFDQVTAFARGGITVVYKTFLDPNALLLPGCDNWDICEGFPNNFSDTSQQVPDQFEKVDMENSFLQNKVDPNIVLHASVSVIKWSFSSSKESSGSQIRPSTLWLITKTGMILSQAVTQSCLAIGHPIRVKATDGTSLQGYKLVLQKRHKGDDSQKWVFGTDGCIYSKAYPQFVLTYLEELNVQVDVTQTEYHLHHGAWTTDHQEHGSSLAEEVLQKSASIPDLKQLPKPSDTHLMPEGSLGETGQLTVALVKKLEEKHPKASAQSIVYKAIQDKNESTILTVLSEYEIWAIKHEGTSKPGQWKHSRVENPLWNKLTYMWPVLPSGQLNEEFDWPIKGLLLPNSPPMKKPIHKAPEQYVPVRLRVLRNGDKNKARAHIVISPDISPGQKMQCTEILNLPSAARRLFNEKGKEVFTLKELQRDELVYVSCGERWINPDLSIAQQKKQIFLRNLASDISKIQTFCSMHKIEALVLEVQSDIVSGAKLAVRKPIFGKEKQIIEPEEKQMQKNALTSENASSEILDSHARAHLRMKACHTLLRYAWQESSHNFDENDSLPKKMEDGLFENMEPEKKYSHSPKQSKLQKLCHQQFEYRDGQIISYAVPHLVLGVRGPNLRSGVEVVLVEKKADDCHQCWMHKEDSRTFHLVSNPDLVLAVSMTKARDEVCGYPVIAQKYKPHNNGASNQKWNYMKSTKAFMAFQSTSLDKEITAANYAGVCTSSVIREENIDQPGYYYLSPSGKKKTMLCLACGRSVRAEKGLKQLLPGLPFLCASASKTQKPFSHGPFKVMDVATTDLSSREAENTLSYYEEHLLSLRMKTCTQVVSHCGMAVTNQKAVKIIAYKNGDGYRNGKLIVAGTFPMLLTECTEQLGLARAASKIYTKDGTTISSLRNLVLWALDESHIQRDSEEPKEEADTVGTEETPVKRNSRMKVKTKSSPKSVTSDSLDDIDTSLLTRILRNPIAIWVSCGEPFLSPNALKKAEKIERQNWLKKDKILADLDVMKHKMRQLKGRRVAACQPATMVPNKSPVQLVVVEGGWTEQTQEEIKLMDLIRHTEAHLSEVQELQSKRNSLIAPKCTAFKQSNLYKQPNAKRVWIYLNGGRLEDGTYAWGKTISELLNDCSSRLKLAHPARALYTPDGEPIHSWDDIERDMVICVSTGRSFRTQQELKQLVEIRANYARICRQQGPQATDIVLSPSTKLPSLVPSHTEFLAEPS</sequence>
<keyword evidence="13" id="KW-0544">Nucleosome core</keyword>
<dbReference type="Pfam" id="PF24478">
    <property type="entry name" value="DCX2_DCDC1"/>
    <property type="match status" value="3"/>
</dbReference>
<dbReference type="Gene3D" id="3.10.20.230">
    <property type="entry name" value="Doublecortin domain"/>
    <property type="match status" value="4"/>
</dbReference>
<dbReference type="InterPro" id="IPR003533">
    <property type="entry name" value="Doublecortin_dom"/>
</dbReference>
<keyword evidence="19" id="KW-1185">Reference proteome</keyword>
<dbReference type="CDD" id="cd17155">
    <property type="entry name" value="DCX_DCDC1"/>
    <property type="match status" value="1"/>
</dbReference>
<evidence type="ECO:0000256" key="14">
    <source>
        <dbReference type="ARBA" id="ARBA00023278"/>
    </source>
</evidence>
<dbReference type="InterPro" id="IPR043188">
    <property type="entry name" value="DCDC1"/>
</dbReference>
<feature type="domain" description="Doublecortin" evidence="17">
    <location>
        <begin position="174"/>
        <end position="241"/>
    </location>
</feature>
<keyword evidence="15" id="KW-0175">Coiled coil</keyword>
<keyword evidence="5" id="KW-0488">Methylation</keyword>
<dbReference type="SMART" id="SM00427">
    <property type="entry name" value="H2B"/>
    <property type="match status" value="1"/>
</dbReference>
<evidence type="ECO:0000256" key="7">
    <source>
        <dbReference type="ARBA" id="ARBA00022553"/>
    </source>
</evidence>
<feature type="region of interest" description="Disordered" evidence="16">
    <location>
        <begin position="1766"/>
        <end position="1806"/>
    </location>
</feature>
<dbReference type="FunFam" id="1.10.20.10:FF:000003">
    <property type="entry name" value="Histone H2B"/>
    <property type="match status" value="1"/>
</dbReference>
<evidence type="ECO:0000256" key="3">
    <source>
        <dbReference type="ARBA" id="ARBA00006846"/>
    </source>
</evidence>
<evidence type="ECO:0000256" key="1">
    <source>
        <dbReference type="ARBA" id="ARBA00004123"/>
    </source>
</evidence>
<gene>
    <name evidence="18" type="ORF">E5288_WYG020422</name>
</gene>
<comment type="caution">
    <text evidence="18">The sequence shown here is derived from an EMBL/GenBank/DDBJ whole genome shotgun (WGS) entry which is preliminary data.</text>
</comment>
<comment type="similarity">
    <text evidence="3">Belongs to the histone H2B family.</text>
</comment>
<dbReference type="InterPro" id="IPR035992">
    <property type="entry name" value="Ricin_B-like_lectins"/>
</dbReference>
<dbReference type="PROSITE" id="PS50231">
    <property type="entry name" value="RICIN_B_LECTIN"/>
    <property type="match status" value="1"/>
</dbReference>
<protein>
    <recommendedName>
        <fullName evidence="17">Doublecortin domain-containing protein</fullName>
    </recommendedName>
</protein>
<dbReference type="GO" id="GO:0035556">
    <property type="term" value="P:intracellular signal transduction"/>
    <property type="evidence" value="ECO:0007669"/>
    <property type="project" value="InterPro"/>
</dbReference>
<evidence type="ECO:0000256" key="9">
    <source>
        <dbReference type="ARBA" id="ARBA00022843"/>
    </source>
</evidence>
<evidence type="ECO:0000313" key="18">
    <source>
        <dbReference type="EMBL" id="MXQ92254.1"/>
    </source>
</evidence>
<evidence type="ECO:0000256" key="13">
    <source>
        <dbReference type="ARBA" id="ARBA00023269"/>
    </source>
</evidence>
<reference evidence="18" key="1">
    <citation type="submission" date="2019-10" db="EMBL/GenBank/DDBJ databases">
        <title>The sequence and de novo assembly of the wild yak genome.</title>
        <authorList>
            <person name="Liu Y."/>
        </authorList>
    </citation>
    <scope>NUCLEOTIDE SEQUENCE [LARGE SCALE GENOMIC DNA]</scope>
    <source>
        <strain evidence="18">WY2019</strain>
    </source>
</reference>
<dbReference type="SUPFAM" id="SSF50370">
    <property type="entry name" value="Ricin B-like lectins"/>
    <property type="match status" value="2"/>
</dbReference>
<proteinExistence type="inferred from homology"/>
<keyword evidence="11" id="KW-0238">DNA-binding</keyword>
<dbReference type="CDD" id="cd22910">
    <property type="entry name" value="HFD_H2B"/>
    <property type="match status" value="1"/>
</dbReference>
<feature type="compositionally biased region" description="Low complexity" evidence="16">
    <location>
        <begin position="439"/>
        <end position="448"/>
    </location>
</feature>
<evidence type="ECO:0000256" key="15">
    <source>
        <dbReference type="SAM" id="Coils"/>
    </source>
</evidence>